<dbReference type="SUPFAM" id="SSF52518">
    <property type="entry name" value="Thiamin diphosphate-binding fold (THDP-binding)"/>
    <property type="match status" value="1"/>
</dbReference>
<feature type="domain" description="Pyruvate flavodoxin/ferredoxin oxidoreductase pyrimidine binding" evidence="3">
    <location>
        <begin position="257"/>
        <end position="455"/>
    </location>
</feature>
<dbReference type="GO" id="GO:0006979">
    <property type="term" value="P:response to oxidative stress"/>
    <property type="evidence" value="ECO:0007669"/>
    <property type="project" value="TreeGrafter"/>
</dbReference>
<name>A0A0W8F006_9ZZZZ</name>
<dbReference type="InterPro" id="IPR002880">
    <property type="entry name" value="Pyrv_Fd/Flavodoxin_OxRdtase_N"/>
</dbReference>
<dbReference type="GO" id="GO:0047553">
    <property type="term" value="F:2-oxoglutarate synthase activity"/>
    <property type="evidence" value="ECO:0007669"/>
    <property type="project" value="UniProtKB-EC"/>
</dbReference>
<dbReference type="Pfam" id="PF01855">
    <property type="entry name" value="POR_N"/>
    <property type="match status" value="1"/>
</dbReference>
<comment type="caution">
    <text evidence="4">The sequence shown here is derived from an EMBL/GenBank/DDBJ whole genome shotgun (WGS) entry which is preliminary data.</text>
</comment>
<dbReference type="InterPro" id="IPR009014">
    <property type="entry name" value="Transketo_C/PFOR_II"/>
</dbReference>
<dbReference type="SUPFAM" id="SSF53323">
    <property type="entry name" value="Pyruvate-ferredoxin oxidoreductase, PFOR, domain III"/>
    <property type="match status" value="1"/>
</dbReference>
<accession>A0A0W8F006</accession>
<dbReference type="Gene3D" id="3.40.50.920">
    <property type="match status" value="1"/>
</dbReference>
<dbReference type="CDD" id="cd07034">
    <property type="entry name" value="TPP_PYR_PFOR_IOR-alpha_like"/>
    <property type="match status" value="1"/>
</dbReference>
<dbReference type="SUPFAM" id="SSF52922">
    <property type="entry name" value="TK C-terminal domain-like"/>
    <property type="match status" value="1"/>
</dbReference>
<keyword evidence="1 4" id="KW-0560">Oxidoreductase</keyword>
<evidence type="ECO:0000259" key="3">
    <source>
        <dbReference type="Pfam" id="PF01855"/>
    </source>
</evidence>
<dbReference type="InterPro" id="IPR019752">
    <property type="entry name" value="Pyrv/ketoisovalerate_OxRed_cat"/>
</dbReference>
<dbReference type="PANTHER" id="PTHR32154:SF20">
    <property type="entry name" value="2-OXOGLUTARATE OXIDOREDUCTASE SUBUNIT KORA"/>
    <property type="match status" value="1"/>
</dbReference>
<evidence type="ECO:0000259" key="2">
    <source>
        <dbReference type="Pfam" id="PF01558"/>
    </source>
</evidence>
<evidence type="ECO:0000313" key="4">
    <source>
        <dbReference type="EMBL" id="KUG14204.1"/>
    </source>
</evidence>
<dbReference type="Pfam" id="PF01558">
    <property type="entry name" value="POR"/>
    <property type="match status" value="1"/>
</dbReference>
<proteinExistence type="predicted"/>
<dbReference type="InterPro" id="IPR022367">
    <property type="entry name" value="2-oxoacid/accept_OxRdtase_asu"/>
</dbReference>
<reference evidence="4" key="1">
    <citation type="journal article" date="2015" name="Proc. Natl. Acad. Sci. U.S.A.">
        <title>Networks of energetic and metabolic interactions define dynamics in microbial communities.</title>
        <authorList>
            <person name="Embree M."/>
            <person name="Liu J.K."/>
            <person name="Al-Bassam M.M."/>
            <person name="Zengler K."/>
        </authorList>
    </citation>
    <scope>NUCLEOTIDE SEQUENCE</scope>
</reference>
<dbReference type="Gene3D" id="3.40.920.10">
    <property type="entry name" value="Pyruvate-ferredoxin oxidoreductase, PFOR, domain III"/>
    <property type="match status" value="1"/>
</dbReference>
<dbReference type="EC" id="1.2.7.3" evidence="4"/>
<dbReference type="NCBIfam" id="TIGR03710">
    <property type="entry name" value="OAFO_sf"/>
    <property type="match status" value="1"/>
</dbReference>
<evidence type="ECO:0000256" key="1">
    <source>
        <dbReference type="ARBA" id="ARBA00023002"/>
    </source>
</evidence>
<dbReference type="InterPro" id="IPR050722">
    <property type="entry name" value="Pyruvate:ferred/Flavod_OxRd"/>
</dbReference>
<dbReference type="Gene3D" id="3.40.50.970">
    <property type="match status" value="1"/>
</dbReference>
<dbReference type="EMBL" id="LNQE01001688">
    <property type="protein sequence ID" value="KUG14204.1"/>
    <property type="molecule type" value="Genomic_DNA"/>
</dbReference>
<dbReference type="InterPro" id="IPR029061">
    <property type="entry name" value="THDP-binding"/>
</dbReference>
<sequence length="613" mass="66265">MAEKLRHRVPDSLQGAGEEQITGSLVSVFFPGSLQFTEMNAIFLFFGQVFSMNRNGGEGLVRESEVSVLVGGRAGDGISSAGQIIAELLGQIGYRVHMYLDYPSRIKGGHNFAIIRGAGQTPGAVRMSVDFILALNQETLDLHRSRLSSDGVMLYDADSAGKNDGTGVKIREILAQENAPPVMGNSAIIGAFAGAAGIDWHTVETVFRKTIPRDVQKNLRVARIGFDAAEPRSRVAPLPNTPVPVCTGNEAIGLGLVRGGLQTYFAYPMSPTSNLLHFLAGHEEEFRIRVIQPESEIAVILMALGCSYTGYRAAVGTSGGGFCLMTEAISLAGIAELPVVIVLGQRTGPSTGLATYTAQADLHFALNAGHGEFPRLVAAPGDAEEAMTWATHCMNLSWKYQTPAILLPDKIICEGMYSLDPGNVPRVQAEPDLAVTPHHPYDRYTLTSTGISPLLFPPLHDSVIRVNSHVHDPDGITTEDPEVTRAMADKLQRKEQLLKADIEDLHPVTIAGNPRSTTAILCWGSCKGICTELGSRMALRVIQPIVLSPFPEKSFADAMEGVERIIAVEENQTGQLARLVRQFGYHTSGTVLKYDGRPFTVEELEDEIRKVVV</sequence>
<dbReference type="AlphaFoldDB" id="A0A0W8F006"/>
<feature type="domain" description="Pyruvate/ketoisovalerate oxidoreductase catalytic" evidence="2">
    <location>
        <begin position="74"/>
        <end position="226"/>
    </location>
</feature>
<protein>
    <submittedName>
        <fullName evidence="4">2-oxoglutarate oxidoreductase, alpha subunit</fullName>
        <ecNumber evidence="4">1.2.7.3</ecNumber>
    </submittedName>
</protein>
<dbReference type="PANTHER" id="PTHR32154">
    <property type="entry name" value="PYRUVATE-FLAVODOXIN OXIDOREDUCTASE-RELATED"/>
    <property type="match status" value="1"/>
</dbReference>
<dbReference type="InterPro" id="IPR002869">
    <property type="entry name" value="Pyrv_flavodox_OxRed_cen"/>
</dbReference>
<gene>
    <name evidence="4" type="ORF">ASZ90_016151</name>
</gene>
<organism evidence="4">
    <name type="scientific">hydrocarbon metagenome</name>
    <dbReference type="NCBI Taxonomy" id="938273"/>
    <lineage>
        <taxon>unclassified sequences</taxon>
        <taxon>metagenomes</taxon>
        <taxon>ecological metagenomes</taxon>
    </lineage>
</organism>